<dbReference type="PIRSF" id="PIRSF008502">
    <property type="entry name" value="UCP008502"/>
    <property type="match status" value="1"/>
</dbReference>
<reference evidence="1 2" key="1">
    <citation type="submission" date="2019-06" db="EMBL/GenBank/DDBJ databases">
        <title>Saccharibacillus brassicae sp. nov., an endophytic bacterium isolated from Chinese cabbage seeds (Brassica pekinensis).</title>
        <authorList>
            <person name="Jiang L."/>
            <person name="Lee J."/>
            <person name="Kim S.W."/>
        </authorList>
    </citation>
    <scope>NUCLEOTIDE SEQUENCE [LARGE SCALE GENOMIC DNA]</scope>
    <source>
        <strain evidence="2">KCTC 43072 / ATSA2</strain>
    </source>
</reference>
<dbReference type="InterPro" id="IPR012545">
    <property type="entry name" value="DUF1697"/>
</dbReference>
<dbReference type="OrthoDB" id="9806494at2"/>
<keyword evidence="2" id="KW-1185">Reference proteome</keyword>
<dbReference type="PANTHER" id="PTHR36439:SF1">
    <property type="entry name" value="DUF1697 DOMAIN-CONTAINING PROTEIN"/>
    <property type="match status" value="1"/>
</dbReference>
<dbReference type="KEGG" id="saca:FFV09_04850"/>
<name>A0A4Y6UW71_SACBS</name>
<evidence type="ECO:0000313" key="1">
    <source>
        <dbReference type="EMBL" id="QDH20245.1"/>
    </source>
</evidence>
<sequence>MIYTALLRGINVGGHNKVNMKELQAAFESAGMRRVKTYINSGNIVFADTERPQAELGPLLEAVIESVFGLRIRVLIRSLEEMQAIFDVLPETWSNGGEMKSDVFFLWDEVDEDSLPATLPLTPGVGEVRFAPRAVLFAVDRAEAGRSGMNKLVGSALYARMTVRNVNTTRQLMKLMRELEQAEAGQP</sequence>
<dbReference type="AlphaFoldDB" id="A0A4Y6UW71"/>
<dbReference type="PANTHER" id="PTHR36439">
    <property type="entry name" value="BLL4334 PROTEIN"/>
    <property type="match status" value="1"/>
</dbReference>
<dbReference type="Proteomes" id="UP000316968">
    <property type="component" value="Chromosome"/>
</dbReference>
<dbReference type="Pfam" id="PF08002">
    <property type="entry name" value="DUF1697"/>
    <property type="match status" value="1"/>
</dbReference>
<evidence type="ECO:0000313" key="2">
    <source>
        <dbReference type="Proteomes" id="UP000316968"/>
    </source>
</evidence>
<protein>
    <submittedName>
        <fullName evidence="1">DUF1697 domain-containing protein</fullName>
    </submittedName>
</protein>
<accession>A0A4Y6UW71</accession>
<dbReference type="Gene3D" id="3.30.70.1280">
    <property type="entry name" value="SP0830-like domains"/>
    <property type="match status" value="1"/>
</dbReference>
<dbReference type="Gene3D" id="3.30.70.1260">
    <property type="entry name" value="bacterial protein sp0830 like"/>
    <property type="match status" value="1"/>
</dbReference>
<gene>
    <name evidence="1" type="ORF">FFV09_04850</name>
</gene>
<dbReference type="SUPFAM" id="SSF160379">
    <property type="entry name" value="SP0830-like"/>
    <property type="match status" value="1"/>
</dbReference>
<organism evidence="1 2">
    <name type="scientific">Saccharibacillus brassicae</name>
    <dbReference type="NCBI Taxonomy" id="2583377"/>
    <lineage>
        <taxon>Bacteria</taxon>
        <taxon>Bacillati</taxon>
        <taxon>Bacillota</taxon>
        <taxon>Bacilli</taxon>
        <taxon>Bacillales</taxon>
        <taxon>Paenibacillaceae</taxon>
        <taxon>Saccharibacillus</taxon>
    </lineage>
</organism>
<proteinExistence type="predicted"/>
<dbReference type="EMBL" id="CP041217">
    <property type="protein sequence ID" value="QDH20245.1"/>
    <property type="molecule type" value="Genomic_DNA"/>
</dbReference>
<dbReference type="RefSeq" id="WP_141446631.1">
    <property type="nucleotide sequence ID" value="NZ_CP041217.1"/>
</dbReference>